<proteinExistence type="predicted"/>
<sequence length="726" mass="73665">MNRVKVARPFGGVIPVQHPNAPIGSRAPLVVAVSVVALNLAGLTAHLPPMQDAIPGQVITVPTIPSSSVVHGPSVGQGDRIIAPPVVASISVVPASGVTPGVVTIAPAQIASLGDVPSPTVSGDVAGVVPDPILNVSVFHDPSVARGALSIAPALIVSASAVSSPVVGAGPVSLTPASISASSSVPAPAVAAVDGLNIVPDAIATTAEVFGHTVLRGGVGLSPGAISSTSTISEPSVLRDALAILPEAIQTISVISEPAIATGEVIIQPVDIPSAATVLVAGVSAGVVGIEPASVASTNTFYASTIDRGAVAVAPSAIAASSLVRAPVVGRGVRTIAPPAIASTAVMFNPTVVAEVPAGNWFDDPQWDRFQAIARGNDAAIWTGPKVGGKWPKRVATREEVLAIVASAGRGYMAAPNGPYAYDTAANTVRVSNDRGRPQVVFDPYPRANILFPSGIFSAAQSVTIENFRHNLRFRGSGSLTLTGSPIPGGTLTLAGAGTNVSVWTRFQPTGGGAITVTPSGDVRDVNLDARGTTFKEPDYPTIPIRTTTARVDQAAETINPGSLITPEIALNGTILLQGQLFAPPYTDTGGSGSRYLMGWEYDGRLEMQANGTIFCTAGGGNLSIPTGNTAADPFRVAVTFRERDVAGNYPADRPGICRMSVNGSAAASHEARYGSGLGDHAQLVFGRDTGSYQAQSSGAAGYDIIAFTSDLFTAAELAAISVYQT</sequence>
<comment type="caution">
    <text evidence="1">The sequence shown here is derived from an EMBL/GenBank/DDBJ whole genome shotgun (WGS) entry which is preliminary data.</text>
</comment>
<protein>
    <recommendedName>
        <fullName evidence="3">SLH domain-containing protein</fullName>
    </recommendedName>
</protein>
<keyword evidence="2" id="KW-1185">Reference proteome</keyword>
<dbReference type="RefSeq" id="WP_143190139.1">
    <property type="nucleotide sequence ID" value="NZ_FQZC01000001.1"/>
</dbReference>
<dbReference type="EMBL" id="FQZC01000001">
    <property type="protein sequence ID" value="SHI80697.1"/>
    <property type="molecule type" value="Genomic_DNA"/>
</dbReference>
<gene>
    <name evidence="1" type="ORF">SAMN02745911_1230</name>
</gene>
<evidence type="ECO:0008006" key="3">
    <source>
        <dbReference type="Google" id="ProtNLM"/>
    </source>
</evidence>
<evidence type="ECO:0000313" key="1">
    <source>
        <dbReference type="EMBL" id="SHI80697.1"/>
    </source>
</evidence>
<evidence type="ECO:0000313" key="2">
    <source>
        <dbReference type="Proteomes" id="UP000184290"/>
    </source>
</evidence>
<organism evidence="1 2">
    <name type="scientific">Aureimonas altamirensis DSM 21988</name>
    <dbReference type="NCBI Taxonomy" id="1121026"/>
    <lineage>
        <taxon>Bacteria</taxon>
        <taxon>Pseudomonadati</taxon>
        <taxon>Pseudomonadota</taxon>
        <taxon>Alphaproteobacteria</taxon>
        <taxon>Hyphomicrobiales</taxon>
        <taxon>Aurantimonadaceae</taxon>
        <taxon>Aureimonas</taxon>
    </lineage>
</organism>
<reference evidence="1 2" key="1">
    <citation type="submission" date="2016-11" db="EMBL/GenBank/DDBJ databases">
        <authorList>
            <person name="Varghese N."/>
            <person name="Submissions S."/>
        </authorList>
    </citation>
    <scope>NUCLEOTIDE SEQUENCE [LARGE SCALE GENOMIC DNA]</scope>
    <source>
        <strain evidence="1 2">DSM 21988</strain>
    </source>
</reference>
<accession>A0ABY1I9G0</accession>
<name>A0ABY1I9G0_9HYPH</name>
<dbReference type="Proteomes" id="UP000184290">
    <property type="component" value="Unassembled WGS sequence"/>
</dbReference>